<feature type="compositionally biased region" description="Basic residues" evidence="1">
    <location>
        <begin position="1"/>
        <end position="12"/>
    </location>
</feature>
<dbReference type="Gene3D" id="3.30.200.20">
    <property type="entry name" value="Phosphorylase Kinase, domain 1"/>
    <property type="match status" value="1"/>
</dbReference>
<feature type="region of interest" description="Disordered" evidence="1">
    <location>
        <begin position="1"/>
        <end position="21"/>
    </location>
</feature>
<proteinExistence type="predicted"/>
<gene>
    <name evidence="3" type="primary">ospG</name>
    <name evidence="3" type="ORF">NCTC11214_05128</name>
</gene>
<dbReference type="Gene3D" id="1.10.510.10">
    <property type="entry name" value="Transferase(Phosphotransferase) domain 1"/>
    <property type="match status" value="1"/>
</dbReference>
<evidence type="ECO:0000313" key="3">
    <source>
        <dbReference type="EMBL" id="VDZ64737.1"/>
    </source>
</evidence>
<organism evidence="3 4">
    <name type="scientific">Serratia odorifera</name>
    <dbReference type="NCBI Taxonomy" id="618"/>
    <lineage>
        <taxon>Bacteria</taxon>
        <taxon>Pseudomonadati</taxon>
        <taxon>Pseudomonadota</taxon>
        <taxon>Gammaproteobacteria</taxon>
        <taxon>Enterobacterales</taxon>
        <taxon>Yersiniaceae</taxon>
        <taxon>Serratia</taxon>
    </lineage>
</organism>
<keyword evidence="3" id="KW-0808">Transferase</keyword>
<feature type="domain" description="Kinase OspG kinase" evidence="2">
    <location>
        <begin position="30"/>
        <end position="181"/>
    </location>
</feature>
<dbReference type="Pfam" id="PF22303">
    <property type="entry name" value="OspG_kinase"/>
    <property type="match status" value="1"/>
</dbReference>
<evidence type="ECO:0000313" key="4">
    <source>
        <dbReference type="Proteomes" id="UP000281391"/>
    </source>
</evidence>
<evidence type="ECO:0000256" key="1">
    <source>
        <dbReference type="SAM" id="MobiDB-lite"/>
    </source>
</evidence>
<protein>
    <recommendedName>
        <fullName evidence="2">Kinase OspG kinase domain-containing protein</fullName>
    </recommendedName>
</protein>
<sequence length="198" mass="23104">MYKYISKNKRKDKFNDSMNDNEKLPNLGSLIGRGSTADVYEDTKNPSFLYKKYDLIGNERKDVIKEAKQESKLFNIFYGADSSSTIQHGKDIYLRMLRVPGIPLSEIDTVDIPSNLDELYLKMICDMNELRIIHGDLNTGNMIYNTECNKLFPIDFKNVYSEYHSKNKNNKNNIDKQLQLRAADFYSLLHRKKMHSNL</sequence>
<dbReference type="SUPFAM" id="SSF56112">
    <property type="entry name" value="Protein kinase-like (PK-like)"/>
    <property type="match status" value="1"/>
</dbReference>
<dbReference type="AlphaFoldDB" id="A0A447L1A2"/>
<dbReference type="InterPro" id="IPR054466">
    <property type="entry name" value="OspG_kinase"/>
</dbReference>
<name>A0A447L1A2_SEROD</name>
<dbReference type="GO" id="GO:0016740">
    <property type="term" value="F:transferase activity"/>
    <property type="evidence" value="ECO:0007669"/>
    <property type="project" value="UniProtKB-KW"/>
</dbReference>
<dbReference type="KEGG" id="sof:NCTC11214_05128"/>
<dbReference type="Proteomes" id="UP000281391">
    <property type="component" value="Chromosome"/>
</dbReference>
<evidence type="ECO:0000259" key="2">
    <source>
        <dbReference type="Pfam" id="PF22303"/>
    </source>
</evidence>
<accession>A0A447L1A2</accession>
<reference evidence="3 4" key="1">
    <citation type="submission" date="2018-12" db="EMBL/GenBank/DDBJ databases">
        <authorList>
            <consortium name="Pathogen Informatics"/>
        </authorList>
    </citation>
    <scope>NUCLEOTIDE SEQUENCE [LARGE SCALE GENOMIC DNA]</scope>
    <source>
        <strain evidence="3 4">NCTC11214</strain>
    </source>
</reference>
<dbReference type="RefSeq" id="WP_004964840.1">
    <property type="nucleotide sequence ID" value="NZ_LR134117.1"/>
</dbReference>
<dbReference type="EMBL" id="LR134117">
    <property type="protein sequence ID" value="VDZ64737.1"/>
    <property type="molecule type" value="Genomic_DNA"/>
</dbReference>
<dbReference type="InterPro" id="IPR011009">
    <property type="entry name" value="Kinase-like_dom_sf"/>
</dbReference>